<accession>A0A7I4E0Q1</accession>
<dbReference type="SMART" id="SM00360">
    <property type="entry name" value="RRM"/>
    <property type="match status" value="2"/>
</dbReference>
<evidence type="ECO:0000256" key="1">
    <source>
        <dbReference type="ARBA" id="ARBA00022884"/>
    </source>
</evidence>
<feature type="region of interest" description="Disordered" evidence="3">
    <location>
        <begin position="1"/>
        <end position="24"/>
    </location>
</feature>
<dbReference type="PANTHER" id="PTHR48024">
    <property type="entry name" value="GEO13361P1-RELATED"/>
    <property type="match status" value="1"/>
</dbReference>
<dbReference type="Gramene" id="Pp3c4_4670V3.3">
    <property type="protein sequence ID" value="Pp3c4_4670V3.3"/>
    <property type="gene ID" value="Pp3c4_4670"/>
</dbReference>
<evidence type="ECO:0000313" key="7">
    <source>
        <dbReference type="Proteomes" id="UP000006727"/>
    </source>
</evidence>
<dbReference type="Proteomes" id="UP000006727">
    <property type="component" value="Chromosome 4"/>
</dbReference>
<dbReference type="PROSITE" id="PS50102">
    <property type="entry name" value="RRM"/>
    <property type="match status" value="2"/>
</dbReference>
<dbReference type="InterPro" id="IPR050886">
    <property type="entry name" value="RNA-binding_reg"/>
</dbReference>
<feature type="transmembrane region" description="Helical" evidence="4">
    <location>
        <begin position="461"/>
        <end position="483"/>
    </location>
</feature>
<dbReference type="InterPro" id="IPR035979">
    <property type="entry name" value="RBD_domain_sf"/>
</dbReference>
<keyword evidence="7" id="KW-1185">Reference proteome</keyword>
<evidence type="ECO:0000259" key="5">
    <source>
        <dbReference type="PROSITE" id="PS50102"/>
    </source>
</evidence>
<reference evidence="6 7" key="2">
    <citation type="journal article" date="2018" name="Plant J.">
        <title>The Physcomitrella patens chromosome-scale assembly reveals moss genome structure and evolution.</title>
        <authorList>
            <person name="Lang D."/>
            <person name="Ullrich K.K."/>
            <person name="Murat F."/>
            <person name="Fuchs J."/>
            <person name="Jenkins J."/>
            <person name="Haas F.B."/>
            <person name="Piednoel M."/>
            <person name="Gundlach H."/>
            <person name="Van Bel M."/>
            <person name="Meyberg R."/>
            <person name="Vives C."/>
            <person name="Morata J."/>
            <person name="Symeonidi A."/>
            <person name="Hiss M."/>
            <person name="Muchero W."/>
            <person name="Kamisugi Y."/>
            <person name="Saleh O."/>
            <person name="Blanc G."/>
            <person name="Decker E.L."/>
            <person name="van Gessel N."/>
            <person name="Grimwood J."/>
            <person name="Hayes R.D."/>
            <person name="Graham S.W."/>
            <person name="Gunter L.E."/>
            <person name="McDaniel S.F."/>
            <person name="Hoernstein S.N.W."/>
            <person name="Larsson A."/>
            <person name="Li F.W."/>
            <person name="Perroud P.F."/>
            <person name="Phillips J."/>
            <person name="Ranjan P."/>
            <person name="Rokshar D.S."/>
            <person name="Rothfels C.J."/>
            <person name="Schneider L."/>
            <person name="Shu S."/>
            <person name="Stevenson D.W."/>
            <person name="Thummler F."/>
            <person name="Tillich M."/>
            <person name="Villarreal Aguilar J.C."/>
            <person name="Widiez T."/>
            <person name="Wong G.K."/>
            <person name="Wymore A."/>
            <person name="Zhang Y."/>
            <person name="Zimmer A.D."/>
            <person name="Quatrano R.S."/>
            <person name="Mayer K.F.X."/>
            <person name="Goodstein D."/>
            <person name="Casacuberta J.M."/>
            <person name="Vandepoele K."/>
            <person name="Reski R."/>
            <person name="Cuming A.C."/>
            <person name="Tuskan G.A."/>
            <person name="Maumus F."/>
            <person name="Salse J."/>
            <person name="Schmutz J."/>
            <person name="Rensing S.A."/>
        </authorList>
    </citation>
    <scope>NUCLEOTIDE SEQUENCE [LARGE SCALE GENOMIC DNA]</scope>
    <source>
        <strain evidence="6 7">cv. Gransden 2004</strain>
    </source>
</reference>
<proteinExistence type="predicted"/>
<dbReference type="AlphaFoldDB" id="A0A7I4E0Q1"/>
<dbReference type="InterPro" id="IPR000504">
    <property type="entry name" value="RRM_dom"/>
</dbReference>
<reference evidence="6" key="3">
    <citation type="submission" date="2020-12" db="UniProtKB">
        <authorList>
            <consortium name="EnsemblPlants"/>
        </authorList>
    </citation>
    <scope>IDENTIFICATION</scope>
</reference>
<organism evidence="6 7">
    <name type="scientific">Physcomitrium patens</name>
    <name type="common">Spreading-leaved earth moss</name>
    <name type="synonym">Physcomitrella patens</name>
    <dbReference type="NCBI Taxonomy" id="3218"/>
    <lineage>
        <taxon>Eukaryota</taxon>
        <taxon>Viridiplantae</taxon>
        <taxon>Streptophyta</taxon>
        <taxon>Embryophyta</taxon>
        <taxon>Bryophyta</taxon>
        <taxon>Bryophytina</taxon>
        <taxon>Bryopsida</taxon>
        <taxon>Funariidae</taxon>
        <taxon>Funariales</taxon>
        <taxon>Funariaceae</taxon>
        <taxon>Physcomitrium</taxon>
    </lineage>
</organism>
<dbReference type="GO" id="GO:0003723">
    <property type="term" value="F:RNA binding"/>
    <property type="evidence" value="ECO:0007669"/>
    <property type="project" value="UniProtKB-UniRule"/>
</dbReference>
<feature type="transmembrane region" description="Helical" evidence="4">
    <location>
        <begin position="495"/>
        <end position="512"/>
    </location>
</feature>
<dbReference type="Gene3D" id="3.30.70.330">
    <property type="match status" value="2"/>
</dbReference>
<feature type="compositionally biased region" description="Basic and acidic residues" evidence="3">
    <location>
        <begin position="1"/>
        <end position="20"/>
    </location>
</feature>
<feature type="domain" description="RRM" evidence="5">
    <location>
        <begin position="82"/>
        <end position="169"/>
    </location>
</feature>
<dbReference type="InterPro" id="IPR012677">
    <property type="entry name" value="Nucleotide-bd_a/b_plait_sf"/>
</dbReference>
<name>A0A7I4E0Q1_PHYPA</name>
<evidence type="ECO:0000256" key="3">
    <source>
        <dbReference type="SAM" id="MobiDB-lite"/>
    </source>
</evidence>
<dbReference type="PANTHER" id="PTHR48024:SF25">
    <property type="entry name" value="UBP1-ASSOCIATED PROTEIN 2C"/>
    <property type="match status" value="1"/>
</dbReference>
<dbReference type="EnsemblPlants" id="Pp3c4_4670V3.3">
    <property type="protein sequence ID" value="Pp3c4_4670V3.3"/>
    <property type="gene ID" value="Pp3c4_4670"/>
</dbReference>
<feature type="region of interest" description="Disordered" evidence="3">
    <location>
        <begin position="312"/>
        <end position="331"/>
    </location>
</feature>
<gene>
    <name evidence="6" type="primary">LOC112281912</name>
</gene>
<keyword evidence="1 2" id="KW-0694">RNA-binding</keyword>
<sequence length="514" mass="55551">MDQKKRKLEDPPATNAKEDNTAVVGGPTVSVPSFVITKEDVKKLLESFTKDRLMDLLENAALVHTDVLQEIRKVADKVPGHRKIFVRGLGWDSTTETLKTVFSQFGEVEEGAVVMDKGTGKSRGFGFVTFIHMDGAQRSLKEPSKRIDGRMTDCQLASTGALQINPNQEVSTRKIYVGNISLDLSADRLLAFFAGYGEIGEGPLGFDKFTGRSRGFALFIYKTVEATKRALLEPIKTLDGIQMYCKLASENQKQGQGRQGPPGKSDNDLILGRQQISTPPSLSNEQNMSYGSMNTGSLTTGIPLNQGVNQGMSQGSHMGLNNHNQGLSNLKSTLNSPLNYTLNSSLSPLGQLTNSSLNGSFNSGHPQTSLGMGSYSSQLAVSQYGGQPTGLGGQPTYSSMNGVLYCSAANSAASQQQAALQVAGGHYGYGSYQSPQLPTSSAPRAPPVGNMYMPSNHNLKGVLQLSSFVASVTEIILIILLGIQVCLRSFSLVRFIFAKYFLPTFYFVVWFFNT</sequence>
<keyword evidence="4" id="KW-0812">Transmembrane</keyword>
<keyword evidence="4" id="KW-0472">Membrane</keyword>
<feature type="domain" description="RRM" evidence="5">
    <location>
        <begin position="173"/>
        <end position="250"/>
    </location>
</feature>
<reference evidence="6 7" key="1">
    <citation type="journal article" date="2008" name="Science">
        <title>The Physcomitrella genome reveals evolutionary insights into the conquest of land by plants.</title>
        <authorList>
            <person name="Rensing S."/>
            <person name="Lang D."/>
            <person name="Zimmer A."/>
            <person name="Terry A."/>
            <person name="Salamov A."/>
            <person name="Shapiro H."/>
            <person name="Nishiyama T."/>
            <person name="Perroud P.-F."/>
            <person name="Lindquist E."/>
            <person name="Kamisugi Y."/>
            <person name="Tanahashi T."/>
            <person name="Sakakibara K."/>
            <person name="Fujita T."/>
            <person name="Oishi K."/>
            <person name="Shin-I T."/>
            <person name="Kuroki Y."/>
            <person name="Toyoda A."/>
            <person name="Suzuki Y."/>
            <person name="Hashimoto A."/>
            <person name="Yamaguchi K."/>
            <person name="Sugano A."/>
            <person name="Kohara Y."/>
            <person name="Fujiyama A."/>
            <person name="Anterola A."/>
            <person name="Aoki S."/>
            <person name="Ashton N."/>
            <person name="Barbazuk W.B."/>
            <person name="Barker E."/>
            <person name="Bennetzen J."/>
            <person name="Bezanilla M."/>
            <person name="Blankenship R."/>
            <person name="Cho S.H."/>
            <person name="Dutcher S."/>
            <person name="Estelle M."/>
            <person name="Fawcett J.A."/>
            <person name="Gundlach H."/>
            <person name="Hanada K."/>
            <person name="Heyl A."/>
            <person name="Hicks K.A."/>
            <person name="Hugh J."/>
            <person name="Lohr M."/>
            <person name="Mayer K."/>
            <person name="Melkozernov A."/>
            <person name="Murata T."/>
            <person name="Nelson D."/>
            <person name="Pils B."/>
            <person name="Prigge M."/>
            <person name="Reiss B."/>
            <person name="Renner T."/>
            <person name="Rombauts S."/>
            <person name="Rushton P."/>
            <person name="Sanderfoot A."/>
            <person name="Schween G."/>
            <person name="Shiu S.-H."/>
            <person name="Stueber K."/>
            <person name="Theodoulou F.L."/>
            <person name="Tu H."/>
            <person name="Van de Peer Y."/>
            <person name="Verrier P.J."/>
            <person name="Waters E."/>
            <person name="Wood A."/>
            <person name="Yang L."/>
            <person name="Cove D."/>
            <person name="Cuming A."/>
            <person name="Hasebe M."/>
            <person name="Lucas S."/>
            <person name="Mishler D.B."/>
            <person name="Reski R."/>
            <person name="Grigoriev I."/>
            <person name="Quatrano R.S."/>
            <person name="Boore J.L."/>
        </authorList>
    </citation>
    <scope>NUCLEOTIDE SEQUENCE [LARGE SCALE GENOMIC DNA]</scope>
    <source>
        <strain evidence="6 7">cv. Gransden 2004</strain>
    </source>
</reference>
<protein>
    <recommendedName>
        <fullName evidence="5">RRM domain-containing protein</fullName>
    </recommendedName>
</protein>
<dbReference type="EMBL" id="ABEU02000004">
    <property type="status" value="NOT_ANNOTATED_CDS"/>
    <property type="molecule type" value="Genomic_DNA"/>
</dbReference>
<evidence type="ECO:0000256" key="2">
    <source>
        <dbReference type="PROSITE-ProRule" id="PRU00176"/>
    </source>
</evidence>
<dbReference type="Pfam" id="PF00076">
    <property type="entry name" value="RRM_1"/>
    <property type="match status" value="2"/>
</dbReference>
<evidence type="ECO:0000256" key="4">
    <source>
        <dbReference type="SAM" id="Phobius"/>
    </source>
</evidence>
<evidence type="ECO:0000313" key="6">
    <source>
        <dbReference type="EnsemblPlants" id="Pp3c4_4670V3.3"/>
    </source>
</evidence>
<dbReference type="SUPFAM" id="SSF54928">
    <property type="entry name" value="RNA-binding domain, RBD"/>
    <property type="match status" value="2"/>
</dbReference>
<keyword evidence="4" id="KW-1133">Transmembrane helix</keyword>